<evidence type="ECO:0000313" key="2">
    <source>
        <dbReference type="Proteomes" id="UP001500443"/>
    </source>
</evidence>
<evidence type="ECO:0008006" key="3">
    <source>
        <dbReference type="Google" id="ProtNLM"/>
    </source>
</evidence>
<protein>
    <recommendedName>
        <fullName evidence="3">Ribbon-helix-helix protein, CopG family</fullName>
    </recommendedName>
</protein>
<proteinExistence type="predicted"/>
<reference evidence="2" key="1">
    <citation type="journal article" date="2019" name="Int. J. Syst. Evol. Microbiol.">
        <title>The Global Catalogue of Microorganisms (GCM) 10K type strain sequencing project: providing services to taxonomists for standard genome sequencing and annotation.</title>
        <authorList>
            <consortium name="The Broad Institute Genomics Platform"/>
            <consortium name="The Broad Institute Genome Sequencing Center for Infectious Disease"/>
            <person name="Wu L."/>
            <person name="Ma J."/>
        </authorList>
    </citation>
    <scope>NUCLEOTIDE SEQUENCE [LARGE SCALE GENOMIC DNA]</scope>
    <source>
        <strain evidence="2">JCM 15481</strain>
    </source>
</reference>
<gene>
    <name evidence="1" type="ORF">GCM10009802_38570</name>
</gene>
<dbReference type="EMBL" id="BAAAPF010000131">
    <property type="protein sequence ID" value="GAA2130546.1"/>
    <property type="molecule type" value="Genomic_DNA"/>
</dbReference>
<keyword evidence="2" id="KW-1185">Reference proteome</keyword>
<organism evidence="1 2">
    <name type="scientific">Streptomyces synnematoformans</name>
    <dbReference type="NCBI Taxonomy" id="415721"/>
    <lineage>
        <taxon>Bacteria</taxon>
        <taxon>Bacillati</taxon>
        <taxon>Actinomycetota</taxon>
        <taxon>Actinomycetes</taxon>
        <taxon>Kitasatosporales</taxon>
        <taxon>Streptomycetaceae</taxon>
        <taxon>Streptomyces</taxon>
    </lineage>
</organism>
<evidence type="ECO:0000313" key="1">
    <source>
        <dbReference type="EMBL" id="GAA2130546.1"/>
    </source>
</evidence>
<dbReference type="Proteomes" id="UP001500443">
    <property type="component" value="Unassembled WGS sequence"/>
</dbReference>
<comment type="caution">
    <text evidence="1">The sequence shown here is derived from an EMBL/GenBank/DDBJ whole genome shotgun (WGS) entry which is preliminary data.</text>
</comment>
<name>A0ABP5KCL2_9ACTN</name>
<sequence length="106" mass="11821">MLKHRIMPPKNVKRPISVTLDPEVLDALQRLVSDGKETSVSSVINETMRSRVERMRHAEEARRYIEEHLLDGESLTDDEMIAARQALAASKVRTAGRRARGGATAA</sequence>
<accession>A0ABP5KCL2</accession>